<dbReference type="InterPro" id="IPR006073">
    <property type="entry name" value="GTP-bd"/>
</dbReference>
<feature type="domain" description="G" evidence="1">
    <location>
        <begin position="20"/>
        <end position="123"/>
    </location>
</feature>
<evidence type="ECO:0000259" key="1">
    <source>
        <dbReference type="Pfam" id="PF01926"/>
    </source>
</evidence>
<dbReference type="OrthoDB" id="59699at2759"/>
<accession>A0A409WDM2</accession>
<organism evidence="2 3">
    <name type="scientific">Gymnopilus dilepis</name>
    <dbReference type="NCBI Taxonomy" id="231916"/>
    <lineage>
        <taxon>Eukaryota</taxon>
        <taxon>Fungi</taxon>
        <taxon>Dikarya</taxon>
        <taxon>Basidiomycota</taxon>
        <taxon>Agaricomycotina</taxon>
        <taxon>Agaricomycetes</taxon>
        <taxon>Agaricomycetidae</taxon>
        <taxon>Agaricales</taxon>
        <taxon>Agaricineae</taxon>
        <taxon>Hymenogastraceae</taxon>
        <taxon>Gymnopilus</taxon>
    </lineage>
</organism>
<gene>
    <name evidence="2" type="ORF">CVT26_012856</name>
</gene>
<dbReference type="Pfam" id="PF01926">
    <property type="entry name" value="MMR_HSR1"/>
    <property type="match status" value="1"/>
</dbReference>
<keyword evidence="3" id="KW-1185">Reference proteome</keyword>
<dbReference type="GO" id="GO:0005525">
    <property type="term" value="F:GTP binding"/>
    <property type="evidence" value="ECO:0007669"/>
    <property type="project" value="InterPro"/>
</dbReference>
<dbReference type="SUPFAM" id="SSF52540">
    <property type="entry name" value="P-loop containing nucleoside triphosphate hydrolases"/>
    <property type="match status" value="1"/>
</dbReference>
<proteinExistence type="predicted"/>
<dbReference type="Gene3D" id="3.40.50.300">
    <property type="entry name" value="P-loop containing nucleotide triphosphate hydrolases"/>
    <property type="match status" value="1"/>
</dbReference>
<sequence length="251" mass="28832">MFSSNTSAAFELRQKYDHFRILIIGRANAGKTTILKRVCNTTEDPQLYDEGRNLLEPTSARGIHDINHPFVFASNPQFVFHDSPGFEAGGAAELEAVQSFIAERAKSRDVNDQLHAIWFCFEPDTSRPLLELEKRFFNEQRPITVPLVAIFTKFDDLIKEVWDDEQQESENRLIAANTLKWKFEDPLCQSVFPPKAYLCLEEMHKDNSPHQDQVQNLIKKTADSLDDLALKVLFVSVQQNNLELCIEYAVR</sequence>
<comment type="caution">
    <text evidence="2">The sequence shown here is derived from an EMBL/GenBank/DDBJ whole genome shotgun (WGS) entry which is preliminary data.</text>
</comment>
<dbReference type="Proteomes" id="UP000284706">
    <property type="component" value="Unassembled WGS sequence"/>
</dbReference>
<evidence type="ECO:0000313" key="2">
    <source>
        <dbReference type="EMBL" id="PPQ76603.1"/>
    </source>
</evidence>
<dbReference type="AlphaFoldDB" id="A0A409WDM2"/>
<name>A0A409WDM2_9AGAR</name>
<dbReference type="CDD" id="cd00882">
    <property type="entry name" value="Ras_like_GTPase"/>
    <property type="match status" value="1"/>
</dbReference>
<reference evidence="2 3" key="1">
    <citation type="journal article" date="2018" name="Evol. Lett.">
        <title>Horizontal gene cluster transfer increased hallucinogenic mushroom diversity.</title>
        <authorList>
            <person name="Reynolds H.T."/>
            <person name="Vijayakumar V."/>
            <person name="Gluck-Thaler E."/>
            <person name="Korotkin H.B."/>
            <person name="Matheny P.B."/>
            <person name="Slot J.C."/>
        </authorList>
    </citation>
    <scope>NUCLEOTIDE SEQUENCE [LARGE SCALE GENOMIC DNA]</scope>
    <source>
        <strain evidence="2 3">SRW20</strain>
    </source>
</reference>
<protein>
    <recommendedName>
        <fullName evidence="1">G domain-containing protein</fullName>
    </recommendedName>
</protein>
<evidence type="ECO:0000313" key="3">
    <source>
        <dbReference type="Proteomes" id="UP000284706"/>
    </source>
</evidence>
<dbReference type="InterPro" id="IPR027417">
    <property type="entry name" value="P-loop_NTPase"/>
</dbReference>
<dbReference type="InParanoid" id="A0A409WDM2"/>
<dbReference type="EMBL" id="NHYE01005142">
    <property type="protein sequence ID" value="PPQ76603.1"/>
    <property type="molecule type" value="Genomic_DNA"/>
</dbReference>